<keyword evidence="3" id="KW-1185">Reference proteome</keyword>
<dbReference type="Ensembl" id="ENSEBUT00000018743.1">
    <property type="protein sequence ID" value="ENSEBUP00000018167.1"/>
    <property type="gene ID" value="ENSEBUG00000011347.1"/>
</dbReference>
<protein>
    <recommendedName>
        <fullName evidence="1">Noelin domain-containing protein</fullName>
    </recommendedName>
</protein>
<accession>A0A8C4QR27</accession>
<dbReference type="GeneTree" id="ENSGT00940000156959"/>
<evidence type="ECO:0000313" key="3">
    <source>
        <dbReference type="Proteomes" id="UP000694388"/>
    </source>
</evidence>
<reference evidence="2" key="1">
    <citation type="submission" date="2025-08" db="UniProtKB">
        <authorList>
            <consortium name="Ensembl"/>
        </authorList>
    </citation>
    <scope>IDENTIFICATION</scope>
</reference>
<reference evidence="2" key="2">
    <citation type="submission" date="2025-09" db="UniProtKB">
        <authorList>
            <consortium name="Ensembl"/>
        </authorList>
    </citation>
    <scope>IDENTIFICATION</scope>
</reference>
<sequence>MCHVLQPRRPVPEGSWQVFSSAQDPKGRCVCTVVAPQQRLCSRDANGRQLRLLWEKVQNMSLVVSALHTRTQQELHYVLRIEGRMQGLQQVQNLCRQYC</sequence>
<evidence type="ECO:0000313" key="2">
    <source>
        <dbReference type="Ensembl" id="ENSEBUP00000018167.1"/>
    </source>
</evidence>
<dbReference type="InterPro" id="IPR022082">
    <property type="entry name" value="Noelin_dom"/>
</dbReference>
<dbReference type="Pfam" id="PF12308">
    <property type="entry name" value="Noelin-1"/>
    <property type="match status" value="1"/>
</dbReference>
<feature type="domain" description="Noelin" evidence="1">
    <location>
        <begin position="11"/>
        <end position="90"/>
    </location>
</feature>
<organism evidence="2 3">
    <name type="scientific">Eptatretus burgeri</name>
    <name type="common">Inshore hagfish</name>
    <dbReference type="NCBI Taxonomy" id="7764"/>
    <lineage>
        <taxon>Eukaryota</taxon>
        <taxon>Metazoa</taxon>
        <taxon>Chordata</taxon>
        <taxon>Craniata</taxon>
        <taxon>Vertebrata</taxon>
        <taxon>Cyclostomata</taxon>
        <taxon>Myxini</taxon>
        <taxon>Myxiniformes</taxon>
        <taxon>Myxinidae</taxon>
        <taxon>Eptatretinae</taxon>
        <taxon>Eptatretus</taxon>
    </lineage>
</organism>
<dbReference type="Proteomes" id="UP000694388">
    <property type="component" value="Unplaced"/>
</dbReference>
<name>A0A8C4QR27_EPTBU</name>
<evidence type="ECO:0000259" key="1">
    <source>
        <dbReference type="Pfam" id="PF12308"/>
    </source>
</evidence>
<dbReference type="AlphaFoldDB" id="A0A8C4QR27"/>
<proteinExistence type="predicted"/>